<organism evidence="2 3">
    <name type="scientific">Dysgonomonas alginatilytica</name>
    <dbReference type="NCBI Taxonomy" id="1605892"/>
    <lineage>
        <taxon>Bacteria</taxon>
        <taxon>Pseudomonadati</taxon>
        <taxon>Bacteroidota</taxon>
        <taxon>Bacteroidia</taxon>
        <taxon>Bacteroidales</taxon>
        <taxon>Dysgonomonadaceae</taxon>
        <taxon>Dysgonomonas</taxon>
    </lineage>
</organism>
<evidence type="ECO:0000259" key="1">
    <source>
        <dbReference type="PROSITE" id="PS50093"/>
    </source>
</evidence>
<dbReference type="EMBL" id="QICL01000002">
    <property type="protein sequence ID" value="PXV68192.1"/>
    <property type="molecule type" value="Genomic_DNA"/>
</dbReference>
<protein>
    <recommendedName>
        <fullName evidence="1">PKD domain-containing protein</fullName>
    </recommendedName>
</protein>
<dbReference type="InterPro" id="IPR013783">
    <property type="entry name" value="Ig-like_fold"/>
</dbReference>
<dbReference type="InterPro" id="IPR035986">
    <property type="entry name" value="PKD_dom_sf"/>
</dbReference>
<dbReference type="InterPro" id="IPR000601">
    <property type="entry name" value="PKD_dom"/>
</dbReference>
<dbReference type="OrthoDB" id="993841at2"/>
<dbReference type="RefSeq" id="WP_146212694.1">
    <property type="nucleotide sequence ID" value="NZ_QICL01000002.1"/>
</dbReference>
<proteinExistence type="predicted"/>
<evidence type="ECO:0000313" key="2">
    <source>
        <dbReference type="EMBL" id="PXV68192.1"/>
    </source>
</evidence>
<dbReference type="Proteomes" id="UP000247973">
    <property type="component" value="Unassembled WGS sequence"/>
</dbReference>
<sequence>MRQILILLLIVVMYLSGHAQKQTYNWAFGLRCGLTWNTTRDVAVTGLAGTPDATLTGLPNSFSSSISTMEGCFSLSDANGNLLFYSDGMTIWNKNNQAMVNGSGMTGNNSSAQSGIIVPYPGDPDKYMAVTLGMNDANNVSYSIVNMTLGGGLGDVVASQKNIRFQGAMGNTGESVTSVRHANGTDYWILASGRGNPTYFNAWLLTSSGVSTSPVVTTSPVSVAGGIACGYLKITADGKHFVWSTFNSANRPFVWGDFDNSTGKFSNIKLQIGFNSPYGVEFSPNQKLVYLATGSGFYVYKADELFATSDISKVTQKYYAITTPYTSALQLGPDKRIYWPHHNTTNMRIIDNPDDFDNLRIYQTPNGFVSGTVQIGLPSFAASWFAADIKEKSFLCTGNDFKFTVEISMSGPLSDQPSRLVWDFGDNSGTVSQNIVTGTTTYRQTHNYASTGKYIITIAPYKADGTALSKTTLPANVVDCVFQTNPMIRVDLLNTAQQLK</sequence>
<name>A0A2V3PUE2_9BACT</name>
<gene>
    <name evidence="2" type="ORF">CLV62_102224</name>
</gene>
<dbReference type="PROSITE" id="PS50093">
    <property type="entry name" value="PKD"/>
    <property type="match status" value="1"/>
</dbReference>
<evidence type="ECO:0000313" key="3">
    <source>
        <dbReference type="Proteomes" id="UP000247973"/>
    </source>
</evidence>
<dbReference type="Gene3D" id="2.60.40.10">
    <property type="entry name" value="Immunoglobulins"/>
    <property type="match status" value="1"/>
</dbReference>
<dbReference type="SUPFAM" id="SSF63829">
    <property type="entry name" value="Calcium-dependent phosphotriesterase"/>
    <property type="match status" value="1"/>
</dbReference>
<feature type="domain" description="PKD" evidence="1">
    <location>
        <begin position="406"/>
        <end position="472"/>
    </location>
</feature>
<accession>A0A2V3PUE2</accession>
<dbReference type="AlphaFoldDB" id="A0A2V3PUE2"/>
<reference evidence="2 3" key="1">
    <citation type="submission" date="2018-03" db="EMBL/GenBank/DDBJ databases">
        <title>Genomic Encyclopedia of Archaeal and Bacterial Type Strains, Phase II (KMG-II): from individual species to whole genera.</title>
        <authorList>
            <person name="Goeker M."/>
        </authorList>
    </citation>
    <scope>NUCLEOTIDE SEQUENCE [LARGE SCALE GENOMIC DNA]</scope>
    <source>
        <strain evidence="2 3">DSM 100214</strain>
    </source>
</reference>
<comment type="caution">
    <text evidence="2">The sequence shown here is derived from an EMBL/GenBank/DDBJ whole genome shotgun (WGS) entry which is preliminary data.</text>
</comment>
<keyword evidence="3" id="KW-1185">Reference proteome</keyword>
<dbReference type="SUPFAM" id="SSF49299">
    <property type="entry name" value="PKD domain"/>
    <property type="match status" value="1"/>
</dbReference>